<evidence type="ECO:0000256" key="1">
    <source>
        <dbReference type="SAM" id="Phobius"/>
    </source>
</evidence>
<dbReference type="RefSeq" id="WP_190834113.1">
    <property type="nucleotide sequence ID" value="NZ_JANEWF010000029.1"/>
</dbReference>
<comment type="caution">
    <text evidence="2">The sequence shown here is derived from an EMBL/GenBank/DDBJ whole genome shotgun (WGS) entry which is preliminary data.</text>
</comment>
<evidence type="ECO:0000313" key="2">
    <source>
        <dbReference type="EMBL" id="MDA8485493.1"/>
    </source>
</evidence>
<proteinExistence type="predicted"/>
<reference evidence="2 3" key="1">
    <citation type="submission" date="2022-07" db="EMBL/GenBank/DDBJ databases">
        <title>Genome Analysis of Selected Gammaproteobacteria from Nigerian Food snails.</title>
        <authorList>
            <person name="Okafor A.C."/>
        </authorList>
    </citation>
    <scope>NUCLEOTIDE SEQUENCE [LARGE SCALE GENOMIC DNA]</scope>
    <source>
        <strain evidence="2 3">Awg 2</strain>
    </source>
</reference>
<feature type="transmembrane region" description="Helical" evidence="1">
    <location>
        <begin position="17"/>
        <end position="37"/>
    </location>
</feature>
<gene>
    <name evidence="2" type="ORF">NNO07_20695</name>
</gene>
<feature type="transmembrane region" description="Helical" evidence="1">
    <location>
        <begin position="43"/>
        <end position="67"/>
    </location>
</feature>
<evidence type="ECO:0000313" key="3">
    <source>
        <dbReference type="Proteomes" id="UP001211689"/>
    </source>
</evidence>
<keyword evidence="1" id="KW-0472">Membrane</keyword>
<dbReference type="EMBL" id="JANEWF010000029">
    <property type="protein sequence ID" value="MDA8485493.1"/>
    <property type="molecule type" value="Genomic_DNA"/>
</dbReference>
<accession>A0ABT4Y9E3</accession>
<name>A0ABT4Y9E3_METRE</name>
<feature type="transmembrane region" description="Helical" evidence="1">
    <location>
        <begin position="79"/>
        <end position="101"/>
    </location>
</feature>
<keyword evidence="1" id="KW-1133">Transmembrane helix</keyword>
<sequence length="107" mass="12027">MGVHSEQKHPLRDPVEALLLVAPVWSPVLFIFLAQLLHEFFQINWLFNSSLSTFGMFLVPAISALPLIHDSPRPLAIRLLLAGVYYLVGLAAIFLMSWGMLLYTGYT</sequence>
<keyword evidence="1" id="KW-0812">Transmembrane</keyword>
<protein>
    <submittedName>
        <fullName evidence="2">Uncharacterized protein</fullName>
    </submittedName>
</protein>
<dbReference type="Proteomes" id="UP001211689">
    <property type="component" value="Unassembled WGS sequence"/>
</dbReference>
<organism evidence="2 3">
    <name type="scientific">Metapseudomonas resinovorans</name>
    <name type="common">Pseudomonas resinovorans</name>
    <dbReference type="NCBI Taxonomy" id="53412"/>
    <lineage>
        <taxon>Bacteria</taxon>
        <taxon>Pseudomonadati</taxon>
        <taxon>Pseudomonadota</taxon>
        <taxon>Gammaproteobacteria</taxon>
        <taxon>Pseudomonadales</taxon>
        <taxon>Pseudomonadaceae</taxon>
        <taxon>Metapseudomonas</taxon>
    </lineage>
</organism>
<keyword evidence="3" id="KW-1185">Reference proteome</keyword>